<dbReference type="RefSeq" id="WP_015586159.1">
    <property type="nucleotide sequence ID" value="NC_021080.1"/>
</dbReference>
<organism evidence="1">
    <name type="scientific">Rhodococcoides fascians D188</name>
    <dbReference type="NCBI Taxonomy" id="1051973"/>
    <lineage>
        <taxon>Bacteria</taxon>
        <taxon>Bacillati</taxon>
        <taxon>Actinomycetota</taxon>
        <taxon>Actinomycetes</taxon>
        <taxon>Mycobacteriales</taxon>
        <taxon>Nocardiaceae</taxon>
        <taxon>Rhodococcoides</taxon>
    </lineage>
</organism>
<name>G8JYX0_RHOFA</name>
<evidence type="ECO:0000313" key="1">
    <source>
        <dbReference type="EMBL" id="AET25241.1"/>
    </source>
</evidence>
<keyword evidence="1" id="KW-0614">Plasmid</keyword>
<reference evidence="1" key="3">
    <citation type="journal article" date="2011" name="Annu. Rev. Phytopathol.">
        <title>A successful bacterial coup d'etat: how Rhodococcus fascians redirects plant development.</title>
        <authorList>
            <person name="Stes E."/>
            <person name="Vandeputte O.M."/>
            <person name="El Jaziri M."/>
            <person name="Holsters M."/>
            <person name="Vereecke D."/>
        </authorList>
    </citation>
    <scope>NUCLEOTIDE SEQUENCE</scope>
    <source>
        <strain evidence="1">D188</strain>
        <plasmid evidence="1">pFiD188</plasmid>
    </source>
</reference>
<proteinExistence type="predicted"/>
<dbReference type="PATRIC" id="fig|1051973.4.peg.5013"/>
<reference evidence="1" key="1">
    <citation type="journal article" date="2009" name="Proc. Natl. Acad. Sci. U.S.A.">
        <title>Identification of Rhodococcus fascians cytokinins and their modus operandi to reshape the plant.</title>
        <authorList>
            <person name="Pertry I."/>
            <person name="Vaclavikova K."/>
            <person name="Depuydt S."/>
            <person name="Galuszka P."/>
            <person name="Spichal L."/>
            <person name="Temmerman W."/>
            <person name="Stes E."/>
            <person name="Schmulling T."/>
            <person name="Kakimoto T."/>
            <person name="Van Montagu M.C."/>
            <person name="Strnad M."/>
            <person name="Holsters M."/>
            <person name="Tarkowski P."/>
            <person name="Vereecke D."/>
        </authorList>
    </citation>
    <scope>NUCLEOTIDE SEQUENCE</scope>
    <source>
        <strain evidence="1">D188</strain>
        <plasmid evidence="1">pFiD188</plasmid>
    </source>
</reference>
<dbReference type="AlphaFoldDB" id="G8JYX0"/>
<gene>
    <name evidence="1" type="ORF">pFi_105</name>
</gene>
<sequence>MSTDRTDAITHIELACDVCALEPRDGGAGPRGAWWAVAMKDCCAGGQLMAHLACDEHFFDLISQKLPGVCTSCGHLSRTLSDVVDVAWTIGTGTDLPGRPGR</sequence>
<reference evidence="1" key="4">
    <citation type="submission" date="2011-06" db="EMBL/GenBank/DDBJ databases">
        <authorList>
            <person name="Vereecke D.M."/>
        </authorList>
    </citation>
    <scope>NUCLEOTIDE SEQUENCE</scope>
    <source>
        <strain evidence="1">D188</strain>
        <plasmid evidence="1">pFiD188</plasmid>
    </source>
</reference>
<protein>
    <submittedName>
        <fullName evidence="1">Uncharacterized protein</fullName>
    </submittedName>
</protein>
<accession>G8JYX0</accession>
<dbReference type="KEGG" id="rfa:A3L23_04969"/>
<dbReference type="EMBL" id="JN093097">
    <property type="protein sequence ID" value="AET25241.1"/>
    <property type="molecule type" value="Genomic_DNA"/>
</dbReference>
<geneLocation type="plasmid" evidence="1">
    <name>pFiD188</name>
</geneLocation>
<reference evidence="1" key="5">
    <citation type="journal article" date="2012" name="Mol. Plant Microbe Interact.">
        <title>pFiD188, the linear virulence plasmid of Rhodococcus fascians D188.</title>
        <authorList>
            <person name="Francis I."/>
            <person name="De Keyser A."/>
            <person name="De Backer P."/>
            <person name="Simon-Mateo C."/>
            <person name="Kalkus J."/>
            <person name="Pertry I."/>
            <person name="Ardiles-Diaz W."/>
            <person name="De Rycke R."/>
            <person name="Vandeputte O.M."/>
            <person name="El Jaziri M."/>
            <person name="Holsters M."/>
            <person name="Vereecke D."/>
        </authorList>
    </citation>
    <scope>NUCLEOTIDE SEQUENCE</scope>
    <source>
        <strain evidence="1">D188</strain>
        <plasmid evidence="1">pFiD188</plasmid>
    </source>
</reference>
<reference evidence="1" key="2">
    <citation type="journal article" date="2010" name="Mol. Plant Microbe Interact.">
        <title>Rhodococcus fascians impacts plant development through the dynamic fas-mediated production of a cytokinin mix.</title>
        <authorList>
            <person name="Pertry I."/>
            <person name="Vaclavikova K."/>
            <person name="Gemrotova M."/>
            <person name="Spichal L."/>
            <person name="Galuszka P."/>
            <person name="Depuydt S."/>
            <person name="Temmerman W."/>
            <person name="Stes E."/>
            <person name="De Keyser A."/>
            <person name="Riefler M."/>
            <person name="Biondi S."/>
            <person name="Novak O."/>
            <person name="Schmulling T."/>
            <person name="Strnad M."/>
            <person name="Tarkowski P."/>
            <person name="Holsters M."/>
            <person name="Vereecke D."/>
        </authorList>
    </citation>
    <scope>NUCLEOTIDE SEQUENCE</scope>
    <source>
        <strain evidence="1">D188</strain>
        <plasmid evidence="1">pFiD188</plasmid>
    </source>
</reference>